<dbReference type="InterPro" id="IPR013783">
    <property type="entry name" value="Ig-like_fold"/>
</dbReference>
<dbReference type="Gene3D" id="3.10.620.30">
    <property type="match status" value="1"/>
</dbReference>
<dbReference type="PANTHER" id="PTHR38339:SF1">
    <property type="entry name" value="TRANSGLUTAMINASE-LIKE DOMAIN-CONTAINING PROTEIN"/>
    <property type="match status" value="1"/>
</dbReference>
<protein>
    <submittedName>
        <fullName evidence="2">IPT/TIG domain-containing protein</fullName>
    </submittedName>
</protein>
<gene>
    <name evidence="2" type="ORF">K7J14_03245</name>
</gene>
<feature type="domain" description="Transglutaminase-like" evidence="1">
    <location>
        <begin position="417"/>
        <end position="479"/>
    </location>
</feature>
<dbReference type="SUPFAM" id="SSF81296">
    <property type="entry name" value="E set domains"/>
    <property type="match status" value="1"/>
</dbReference>
<dbReference type="InterPro" id="IPR038765">
    <property type="entry name" value="Papain-like_cys_pep_sf"/>
</dbReference>
<dbReference type="Pfam" id="PF01833">
    <property type="entry name" value="TIG"/>
    <property type="match status" value="1"/>
</dbReference>
<dbReference type="RefSeq" id="WP_230753048.1">
    <property type="nucleotide sequence ID" value="NZ_JAINWA010000001.1"/>
</dbReference>
<organism evidence="2 3">
    <name type="scientific">Teretinema zuelzerae</name>
    <dbReference type="NCBI Taxonomy" id="156"/>
    <lineage>
        <taxon>Bacteria</taxon>
        <taxon>Pseudomonadati</taxon>
        <taxon>Spirochaetota</taxon>
        <taxon>Spirochaetia</taxon>
        <taxon>Spirochaetales</taxon>
        <taxon>Treponemataceae</taxon>
        <taxon>Teretinema</taxon>
    </lineage>
</organism>
<sequence length="559" mass="62549">MMRSLFLRLIQRSDLARYALVPIVFALAAALLFALSTLEKKPPHIDAITPTIGDPGDVMIIRGKNFGDERKTSWIEIADNRITGSSIRNWNDEVIIMEIPHTVQDGLVYIRTKEGKSNPHIFANRQNIPVVAQGDKETGIPSIEAFDRDVNEIGGTLVIKGKNFGISQGKAQVLFAWQAEPEIPIANAARSDKFSVACSDHDFDYEFWSDKELRVRIPDGAVSGNVFVETEKGLSNPKPLRLVNQSGTKKYSNAKTYILSVQVDITGVEAVPENSLYIRIPLPESTLTQRDVKITASEPNPYIDNYQGTILHQLEGLKTGRNERISHSLVVTTRDLTTTVNPQQVKPYKDTGTPLYARFTGSDALVPSDNPAITAQAEAIVKKEKNPWRKARLIYDWIIDTIEPKQIADPDRPLTTALAQGSGDAYDMALLFTAFARASGIPATPIAGILVDQQRQTHLHWWAEFWIEGTGWIPVDPALGMNFPFELRSANNRDWYFGNMDSSHIAFSRGWNDQKPMIPNSRVVYRPRTYSFQAVWEESTGQIKGYTTFWSAPKITGVY</sequence>
<proteinExistence type="predicted"/>
<evidence type="ECO:0000313" key="3">
    <source>
        <dbReference type="Proteomes" id="UP001198163"/>
    </source>
</evidence>
<dbReference type="EMBL" id="JAINWA010000001">
    <property type="protein sequence ID" value="MCD1653713.1"/>
    <property type="molecule type" value="Genomic_DNA"/>
</dbReference>
<dbReference type="InterPro" id="IPR002931">
    <property type="entry name" value="Transglutaminase-like"/>
</dbReference>
<dbReference type="SUPFAM" id="SSF54001">
    <property type="entry name" value="Cysteine proteinases"/>
    <property type="match status" value="1"/>
</dbReference>
<reference evidence="2" key="1">
    <citation type="submission" date="2021-08" db="EMBL/GenBank/DDBJ databases">
        <title>Comparative analyses of Brucepasteria parasyntrophica and Teretinema zuelzerae.</title>
        <authorList>
            <person name="Song Y."/>
            <person name="Brune A."/>
        </authorList>
    </citation>
    <scope>NUCLEOTIDE SEQUENCE</scope>
    <source>
        <strain evidence="2">DSM 1903</strain>
    </source>
</reference>
<dbReference type="PANTHER" id="PTHR38339">
    <property type="entry name" value="TRANSGLUTAMINASE DOMAIN PROTEIN"/>
    <property type="match status" value="1"/>
</dbReference>
<comment type="caution">
    <text evidence="2">The sequence shown here is derived from an EMBL/GenBank/DDBJ whole genome shotgun (WGS) entry which is preliminary data.</text>
</comment>
<dbReference type="InterPro" id="IPR002909">
    <property type="entry name" value="IPT_dom"/>
</dbReference>
<keyword evidence="3" id="KW-1185">Reference proteome</keyword>
<dbReference type="SMART" id="SM00460">
    <property type="entry name" value="TGc"/>
    <property type="match status" value="1"/>
</dbReference>
<evidence type="ECO:0000259" key="1">
    <source>
        <dbReference type="SMART" id="SM00460"/>
    </source>
</evidence>
<dbReference type="AlphaFoldDB" id="A0AAE3JI13"/>
<evidence type="ECO:0000313" key="2">
    <source>
        <dbReference type="EMBL" id="MCD1653713.1"/>
    </source>
</evidence>
<accession>A0AAE3JI13</accession>
<dbReference type="Pfam" id="PF01841">
    <property type="entry name" value="Transglut_core"/>
    <property type="match status" value="1"/>
</dbReference>
<dbReference type="Gene3D" id="2.60.40.10">
    <property type="entry name" value="Immunoglobulins"/>
    <property type="match status" value="2"/>
</dbReference>
<dbReference type="InterPro" id="IPR014756">
    <property type="entry name" value="Ig_E-set"/>
</dbReference>
<dbReference type="Proteomes" id="UP001198163">
    <property type="component" value="Unassembled WGS sequence"/>
</dbReference>
<name>A0AAE3JI13_9SPIR</name>